<dbReference type="OrthoDB" id="5364245at2759"/>
<protein>
    <submittedName>
        <fullName evidence="1">Chromatin modification VID21</fullName>
    </submittedName>
</protein>
<keyword evidence="2" id="KW-1185">Reference proteome</keyword>
<proteinExistence type="predicted"/>
<evidence type="ECO:0000313" key="2">
    <source>
        <dbReference type="Proteomes" id="UP000582016"/>
    </source>
</evidence>
<feature type="non-terminal residue" evidence="1">
    <location>
        <position position="1"/>
    </location>
</feature>
<sequence>MTEVGAADLSRLLQTKRNECSSIVTSRKRKLRELFAVATQSEGLPHPVLTNPDAPTTTPAEWQFLQANDII</sequence>
<name>A0A8H5MHF7_9HYPO</name>
<reference evidence="1 2" key="1">
    <citation type="submission" date="2020-05" db="EMBL/GenBank/DDBJ databases">
        <title>Identification and distribution of gene clusters putatively required for synthesis of sphingolipid metabolism inhibitors in phylogenetically diverse species of the filamentous fungus Fusarium.</title>
        <authorList>
            <person name="Kim H.-S."/>
            <person name="Busman M."/>
            <person name="Brown D.W."/>
            <person name="Divon H."/>
            <person name="Uhlig S."/>
            <person name="Proctor R.H."/>
        </authorList>
    </citation>
    <scope>NUCLEOTIDE SEQUENCE [LARGE SCALE GENOMIC DNA]</scope>
    <source>
        <strain evidence="1 2">NRRL 13617</strain>
    </source>
</reference>
<dbReference type="EMBL" id="JAAOAQ010001590">
    <property type="protein sequence ID" value="KAF5528744.1"/>
    <property type="molecule type" value="Genomic_DNA"/>
</dbReference>
<dbReference type="Proteomes" id="UP000582016">
    <property type="component" value="Unassembled WGS sequence"/>
</dbReference>
<gene>
    <name evidence="1" type="ORF">FPHYL_14366</name>
</gene>
<comment type="caution">
    <text evidence="1">The sequence shown here is derived from an EMBL/GenBank/DDBJ whole genome shotgun (WGS) entry which is preliminary data.</text>
</comment>
<dbReference type="AlphaFoldDB" id="A0A8H5MHF7"/>
<evidence type="ECO:0000313" key="1">
    <source>
        <dbReference type="EMBL" id="KAF5528744.1"/>
    </source>
</evidence>
<organism evidence="1 2">
    <name type="scientific">Fusarium phyllophilum</name>
    <dbReference type="NCBI Taxonomy" id="47803"/>
    <lineage>
        <taxon>Eukaryota</taxon>
        <taxon>Fungi</taxon>
        <taxon>Dikarya</taxon>
        <taxon>Ascomycota</taxon>
        <taxon>Pezizomycotina</taxon>
        <taxon>Sordariomycetes</taxon>
        <taxon>Hypocreomycetidae</taxon>
        <taxon>Hypocreales</taxon>
        <taxon>Nectriaceae</taxon>
        <taxon>Fusarium</taxon>
        <taxon>Fusarium fujikuroi species complex</taxon>
    </lineage>
</organism>
<accession>A0A8H5MHF7</accession>